<dbReference type="OrthoDB" id="9814425at2"/>
<dbReference type="Pfam" id="PF12680">
    <property type="entry name" value="SnoaL_2"/>
    <property type="match status" value="1"/>
</dbReference>
<evidence type="ECO:0000313" key="4">
    <source>
        <dbReference type="Proteomes" id="UP000249873"/>
    </source>
</evidence>
<evidence type="ECO:0000256" key="1">
    <source>
        <dbReference type="SAM" id="SignalP"/>
    </source>
</evidence>
<proteinExistence type="predicted"/>
<evidence type="ECO:0000259" key="2">
    <source>
        <dbReference type="Pfam" id="PF12680"/>
    </source>
</evidence>
<feature type="signal peptide" evidence="1">
    <location>
        <begin position="1"/>
        <end position="28"/>
    </location>
</feature>
<gene>
    <name evidence="3" type="ORF">DJ013_20125</name>
</gene>
<dbReference type="KEGG" id="als:DJ013_20125"/>
<dbReference type="Proteomes" id="UP000249873">
    <property type="component" value="Chromosome"/>
</dbReference>
<dbReference type="InterPro" id="IPR032710">
    <property type="entry name" value="NTF2-like_dom_sf"/>
</dbReference>
<feature type="domain" description="SnoaL-like" evidence="2">
    <location>
        <begin position="53"/>
        <end position="151"/>
    </location>
</feature>
<sequence>MKKMNKYLFSAVAGLFFVATLNSCTQNATELDETVTEFNLETAKAEIEEANKNFMALVAAGDSVGLANAYTADAKLMSGGAPSVIGKANIQSAIRGMFESGLTGIDLRLENVYGTEDLIAEEGELTLYAGDNVIGEEKYIVLWKKEDGKWKLFRDIFNSNMPSE</sequence>
<dbReference type="InterPro" id="IPR037401">
    <property type="entry name" value="SnoaL-like"/>
</dbReference>
<accession>A0A2Z4GH52</accession>
<feature type="chain" id="PRO_5016462925" description="SnoaL-like domain-containing protein" evidence="1">
    <location>
        <begin position="29"/>
        <end position="164"/>
    </location>
</feature>
<dbReference type="SUPFAM" id="SSF54427">
    <property type="entry name" value="NTF2-like"/>
    <property type="match status" value="1"/>
</dbReference>
<name>A0A2Z4GH52_9BACT</name>
<keyword evidence="4" id="KW-1185">Reference proteome</keyword>
<dbReference type="AlphaFoldDB" id="A0A2Z4GH52"/>
<dbReference type="Gene3D" id="3.10.450.50">
    <property type="match status" value="1"/>
</dbReference>
<protein>
    <recommendedName>
        <fullName evidence="2">SnoaL-like domain-containing protein</fullName>
    </recommendedName>
</protein>
<evidence type="ECO:0000313" key="3">
    <source>
        <dbReference type="EMBL" id="AWW00355.1"/>
    </source>
</evidence>
<organism evidence="3 4">
    <name type="scientific">Arcticibacterium luteifluviistationis</name>
    <dbReference type="NCBI Taxonomy" id="1784714"/>
    <lineage>
        <taxon>Bacteria</taxon>
        <taxon>Pseudomonadati</taxon>
        <taxon>Bacteroidota</taxon>
        <taxon>Cytophagia</taxon>
        <taxon>Cytophagales</taxon>
        <taxon>Leadbetterellaceae</taxon>
        <taxon>Arcticibacterium</taxon>
    </lineage>
</organism>
<dbReference type="RefSeq" id="WP_111373721.1">
    <property type="nucleotide sequence ID" value="NZ_CP029480.1"/>
</dbReference>
<keyword evidence="1" id="KW-0732">Signal</keyword>
<reference evidence="3 4" key="1">
    <citation type="submission" date="2018-05" db="EMBL/GenBank/DDBJ databases">
        <title>Complete genome sequence of Arcticibacterium luteifluviistationis SM1504T, a cytophagaceae bacterium isolated from Arctic surface seawater.</title>
        <authorList>
            <person name="Li Y."/>
            <person name="Qin Q.-L."/>
        </authorList>
    </citation>
    <scope>NUCLEOTIDE SEQUENCE [LARGE SCALE GENOMIC DNA]</scope>
    <source>
        <strain evidence="3 4">SM1504</strain>
    </source>
</reference>
<dbReference type="EMBL" id="CP029480">
    <property type="protein sequence ID" value="AWW00355.1"/>
    <property type="molecule type" value="Genomic_DNA"/>
</dbReference>